<dbReference type="VEuPathDB" id="FungiDB:AeMF1_010923"/>
<dbReference type="Pfam" id="PF12710">
    <property type="entry name" value="HAD"/>
    <property type="match status" value="1"/>
</dbReference>
<proteinExistence type="predicted"/>
<dbReference type="PANTHER" id="PTHR28181">
    <property type="entry name" value="UPF0655 PROTEIN YCR015C"/>
    <property type="match status" value="1"/>
</dbReference>
<dbReference type="EMBL" id="VJMJ01000175">
    <property type="protein sequence ID" value="KAF0728597.1"/>
    <property type="molecule type" value="Genomic_DNA"/>
</dbReference>
<name>A0A6G0WMM1_9STRA</name>
<dbReference type="Gene3D" id="3.40.50.1000">
    <property type="entry name" value="HAD superfamily/HAD-like"/>
    <property type="match status" value="1"/>
</dbReference>
<dbReference type="InterPro" id="IPR023214">
    <property type="entry name" value="HAD_sf"/>
</dbReference>
<dbReference type="InterPro" id="IPR036412">
    <property type="entry name" value="HAD-like_sf"/>
</dbReference>
<dbReference type="PANTHER" id="PTHR28181:SF1">
    <property type="entry name" value="COLD TOLERANCE PROTEIN 1"/>
    <property type="match status" value="1"/>
</dbReference>
<gene>
    <name evidence="1" type="ORF">Ae201684_013558</name>
</gene>
<accession>A0A6G0WMM1</accession>
<organism evidence="1 2">
    <name type="scientific">Aphanomyces euteiches</name>
    <dbReference type="NCBI Taxonomy" id="100861"/>
    <lineage>
        <taxon>Eukaryota</taxon>
        <taxon>Sar</taxon>
        <taxon>Stramenopiles</taxon>
        <taxon>Oomycota</taxon>
        <taxon>Saprolegniomycetes</taxon>
        <taxon>Saprolegniales</taxon>
        <taxon>Verrucalvaceae</taxon>
        <taxon>Aphanomyces</taxon>
    </lineage>
</organism>
<sequence>MLRWFQTRRHHIKSTPSMSNWIEGKFDKSWSLYVDFDDTCSVRDTIADLAKLACKATNRPSTEWDRLVSLFLHDLSNVTKSLESTSSHSTFQPHVLDAFLEAYTAADAESVKRVEQSQVLQGIPKSSLISKVGLKPGCAELLSKWPGDVAIISSNWSQTFVTSALTDVAEKRAQHNLPFSVIANELELEDDVTTGNILMQIQSPRDKMAHVLRAQKSGRRVVFIGDGVNDLLALVAADVGLVLNSPGSSIFRVAKHVGLPILDSSTDGRGLIHIATWDAIRSFLDFQT</sequence>
<comment type="caution">
    <text evidence="1">The sequence shown here is derived from an EMBL/GenBank/DDBJ whole genome shotgun (WGS) entry which is preliminary data.</text>
</comment>
<dbReference type="AlphaFoldDB" id="A0A6G0WMM1"/>
<reference evidence="1 2" key="1">
    <citation type="submission" date="2019-07" db="EMBL/GenBank/DDBJ databases">
        <title>Genomics analysis of Aphanomyces spp. identifies a new class of oomycete effector associated with host adaptation.</title>
        <authorList>
            <person name="Gaulin E."/>
        </authorList>
    </citation>
    <scope>NUCLEOTIDE SEQUENCE [LARGE SCALE GENOMIC DNA]</scope>
    <source>
        <strain evidence="1 2">ATCC 201684</strain>
    </source>
</reference>
<keyword evidence="2" id="KW-1185">Reference proteome</keyword>
<dbReference type="SUPFAM" id="SSF56784">
    <property type="entry name" value="HAD-like"/>
    <property type="match status" value="1"/>
</dbReference>
<evidence type="ECO:0000313" key="1">
    <source>
        <dbReference type="EMBL" id="KAF0728597.1"/>
    </source>
</evidence>
<dbReference type="InterPro" id="IPR050849">
    <property type="entry name" value="HAD-like_hydrolase_phosphatase"/>
</dbReference>
<protein>
    <submittedName>
        <fullName evidence="1">Uncharacterized protein</fullName>
    </submittedName>
</protein>
<evidence type="ECO:0000313" key="2">
    <source>
        <dbReference type="Proteomes" id="UP000481153"/>
    </source>
</evidence>
<dbReference type="Proteomes" id="UP000481153">
    <property type="component" value="Unassembled WGS sequence"/>
</dbReference>